<name>A0A2W4ZZS4_9BACT</name>
<proteinExistence type="predicted"/>
<comment type="caution">
    <text evidence="1">The sequence shown here is derived from an EMBL/GenBank/DDBJ whole genome shotgun (WGS) entry which is preliminary data.</text>
</comment>
<reference evidence="1 2" key="1">
    <citation type="submission" date="2017-08" db="EMBL/GenBank/DDBJ databases">
        <title>Infants hospitalized years apart are colonized by the same room-sourced microbial strains.</title>
        <authorList>
            <person name="Brooks B."/>
            <person name="Olm M.R."/>
            <person name="Firek B.A."/>
            <person name="Baker R."/>
            <person name="Thomas B.C."/>
            <person name="Morowitz M.J."/>
            <person name="Banfield J.F."/>
        </authorList>
    </citation>
    <scope>NUCLEOTIDE SEQUENCE [LARGE SCALE GENOMIC DNA]</scope>
    <source>
        <strain evidence="1">S2_018_000_R2_104</strain>
    </source>
</reference>
<accession>A0A2W4ZZS4</accession>
<dbReference type="EMBL" id="QFNK01000116">
    <property type="protein sequence ID" value="PZO86472.1"/>
    <property type="molecule type" value="Genomic_DNA"/>
</dbReference>
<sequence length="104" mass="11606">MTHGWEIEDTKQVAKGRLSENERRAAASILKVLENPRSDKALTMLFNFSSDPMIIGVEHWDFAENGQILPGVRHVIRSVLSMNEGKPVVNGPALAAQKRTLQQQ</sequence>
<evidence type="ECO:0000313" key="2">
    <source>
        <dbReference type="Proteomes" id="UP000249557"/>
    </source>
</evidence>
<evidence type="ECO:0000313" key="1">
    <source>
        <dbReference type="EMBL" id="PZO86472.1"/>
    </source>
</evidence>
<organism evidence="1 2">
    <name type="scientific">Micavibrio aeruginosavorus</name>
    <dbReference type="NCBI Taxonomy" id="349221"/>
    <lineage>
        <taxon>Bacteria</taxon>
        <taxon>Pseudomonadati</taxon>
        <taxon>Bdellovibrionota</taxon>
        <taxon>Bdellovibrionia</taxon>
        <taxon>Bdellovibrionales</taxon>
        <taxon>Pseudobdellovibrionaceae</taxon>
        <taxon>Micavibrio</taxon>
    </lineage>
</organism>
<gene>
    <name evidence="1" type="ORF">DI626_06525</name>
</gene>
<dbReference type="Proteomes" id="UP000249557">
    <property type="component" value="Unassembled WGS sequence"/>
</dbReference>
<dbReference type="AlphaFoldDB" id="A0A2W4ZZS4"/>
<protein>
    <submittedName>
        <fullName evidence="1">Uncharacterized protein</fullName>
    </submittedName>
</protein>